<keyword evidence="5 10" id="KW-0479">Metal-binding</keyword>
<feature type="binding site" evidence="10 13">
    <location>
        <position position="459"/>
    </location>
    <ligand>
        <name>Mn(2+)</name>
        <dbReference type="ChEBI" id="CHEBI:29035"/>
        <label>1</label>
    </ligand>
</feature>
<evidence type="ECO:0000256" key="6">
    <source>
        <dbReference type="ARBA" id="ARBA00023152"/>
    </source>
</evidence>
<comment type="similarity">
    <text evidence="3 10">Belongs to the BPG-independent phosphoglycerate mutase family.</text>
</comment>
<evidence type="ECO:0000256" key="8">
    <source>
        <dbReference type="ARBA" id="ARBA00023235"/>
    </source>
</evidence>
<keyword evidence="8 10" id="KW-0413">Isomerase</keyword>
<feature type="binding site" evidence="10 12">
    <location>
        <position position="190"/>
    </location>
    <ligand>
        <name>substrate</name>
    </ligand>
</feature>
<feature type="binding site" evidence="10 12">
    <location>
        <position position="122"/>
    </location>
    <ligand>
        <name>substrate</name>
    </ligand>
</feature>
<protein>
    <recommendedName>
        <fullName evidence="9 10">2,3-bisphosphoglycerate-independent phosphoglycerate mutase</fullName>
        <shortName evidence="10">BPG-independent PGAM</shortName>
        <shortName evidence="10">Phosphoglyceromutase</shortName>
        <shortName evidence="10">iPGM</shortName>
        <ecNumber evidence="4 10">5.4.2.12</ecNumber>
    </recommendedName>
</protein>
<dbReference type="PANTHER" id="PTHR31637:SF0">
    <property type="entry name" value="2,3-BISPHOSPHOGLYCERATE-INDEPENDENT PHOSPHOGLYCERATE MUTASE"/>
    <property type="match status" value="1"/>
</dbReference>
<name>A0AAU9E2J0_9FIRM</name>
<keyword evidence="6 10" id="KW-0324">Glycolysis</keyword>
<comment type="pathway">
    <text evidence="2 10">Carbohydrate degradation; glycolysis; pyruvate from D-glyceraldehyde 3-phosphate: step 3/5.</text>
</comment>
<dbReference type="PIRSF" id="PIRSF001492">
    <property type="entry name" value="IPGAM"/>
    <property type="match status" value="1"/>
</dbReference>
<dbReference type="InterPro" id="IPR005995">
    <property type="entry name" value="Pgm_bpd_ind"/>
</dbReference>
<evidence type="ECO:0000256" key="3">
    <source>
        <dbReference type="ARBA" id="ARBA00008819"/>
    </source>
</evidence>
<comment type="catalytic activity">
    <reaction evidence="1 10">
        <text>(2R)-2-phosphoglycerate = (2R)-3-phosphoglycerate</text>
        <dbReference type="Rhea" id="RHEA:15901"/>
        <dbReference type="ChEBI" id="CHEBI:58272"/>
        <dbReference type="ChEBI" id="CHEBI:58289"/>
        <dbReference type="EC" id="5.4.2.12"/>
    </reaction>
</comment>
<feature type="binding site" evidence="10 13">
    <location>
        <position position="399"/>
    </location>
    <ligand>
        <name>Mn(2+)</name>
        <dbReference type="ChEBI" id="CHEBI:29035"/>
        <label>1</label>
    </ligand>
</feature>
<evidence type="ECO:0000256" key="1">
    <source>
        <dbReference type="ARBA" id="ARBA00000370"/>
    </source>
</evidence>
<dbReference type="RefSeq" id="WP_338537055.1">
    <property type="nucleotide sequence ID" value="NZ_AP028654.1"/>
</dbReference>
<dbReference type="GO" id="GO:0030145">
    <property type="term" value="F:manganese ion binding"/>
    <property type="evidence" value="ECO:0007669"/>
    <property type="project" value="UniProtKB-UniRule"/>
</dbReference>
<evidence type="ECO:0000259" key="15">
    <source>
        <dbReference type="Pfam" id="PF06415"/>
    </source>
</evidence>
<organism evidence="16 17">
    <name type="scientific">Helicovermis profundi</name>
    <dbReference type="NCBI Taxonomy" id="3065157"/>
    <lineage>
        <taxon>Bacteria</taxon>
        <taxon>Bacillati</taxon>
        <taxon>Bacillota</taxon>
        <taxon>Clostridia</taxon>
        <taxon>Helicovermis</taxon>
    </lineage>
</organism>
<evidence type="ECO:0000259" key="14">
    <source>
        <dbReference type="Pfam" id="PF01676"/>
    </source>
</evidence>
<feature type="binding site" evidence="10 12">
    <location>
        <begin position="152"/>
        <end position="153"/>
    </location>
    <ligand>
        <name>substrate</name>
    </ligand>
</feature>
<dbReference type="InterPro" id="IPR006124">
    <property type="entry name" value="Metalloenzyme"/>
</dbReference>
<keyword evidence="17" id="KW-1185">Reference proteome</keyword>
<dbReference type="GO" id="GO:0004619">
    <property type="term" value="F:phosphoglycerate mutase activity"/>
    <property type="evidence" value="ECO:0007669"/>
    <property type="project" value="UniProtKB-UniRule"/>
</dbReference>
<feature type="binding site" evidence="10 13">
    <location>
        <position position="440"/>
    </location>
    <ligand>
        <name>Mn(2+)</name>
        <dbReference type="ChEBI" id="CHEBI:29035"/>
        <label>2</label>
    </ligand>
</feature>
<evidence type="ECO:0000256" key="7">
    <source>
        <dbReference type="ARBA" id="ARBA00023211"/>
    </source>
</evidence>
<evidence type="ECO:0000256" key="2">
    <source>
        <dbReference type="ARBA" id="ARBA00004798"/>
    </source>
</evidence>
<keyword evidence="7 10" id="KW-0464">Manganese</keyword>
<feature type="binding site" evidence="10 13">
    <location>
        <position position="403"/>
    </location>
    <ligand>
        <name>Mn(2+)</name>
        <dbReference type="ChEBI" id="CHEBI:29035"/>
        <label>1</label>
    </ligand>
</feature>
<dbReference type="AlphaFoldDB" id="A0AAU9E2J0"/>
<dbReference type="GO" id="GO:0006096">
    <property type="term" value="P:glycolytic process"/>
    <property type="evidence" value="ECO:0007669"/>
    <property type="project" value="UniProtKB-UniRule"/>
</dbReference>
<comment type="subunit">
    <text evidence="10">Monomer.</text>
</comment>
<evidence type="ECO:0000256" key="10">
    <source>
        <dbReference type="HAMAP-Rule" id="MF_01038"/>
    </source>
</evidence>
<feature type="binding site" evidence="10 12">
    <location>
        <begin position="259"/>
        <end position="262"/>
    </location>
    <ligand>
        <name>substrate</name>
    </ligand>
</feature>
<feature type="domain" description="BPG-independent PGAM N-terminal" evidence="15">
    <location>
        <begin position="81"/>
        <end position="294"/>
    </location>
</feature>
<accession>A0AAU9E2J0</accession>
<dbReference type="InterPro" id="IPR011258">
    <property type="entry name" value="BPG-indep_PGM_N"/>
</dbReference>
<dbReference type="Proteomes" id="UP001321786">
    <property type="component" value="Chromosome"/>
</dbReference>
<dbReference type="KEGG" id="hprf:HLPR_10800"/>
<comment type="function">
    <text evidence="10">Catalyzes the interconversion of 2-phosphoglycerate and 3-phosphoglycerate.</text>
</comment>
<proteinExistence type="inferred from homology"/>
<dbReference type="GO" id="GO:0043937">
    <property type="term" value="P:regulation of sporulation"/>
    <property type="evidence" value="ECO:0007669"/>
    <property type="project" value="UniProtKB-ARBA"/>
</dbReference>
<dbReference type="FunFam" id="3.40.720.10:FF:000001">
    <property type="entry name" value="2,3-bisphosphoglycerate-independent phosphoglycerate mutase"/>
    <property type="match status" value="1"/>
</dbReference>
<dbReference type="CDD" id="cd16010">
    <property type="entry name" value="iPGM"/>
    <property type="match status" value="1"/>
</dbReference>
<evidence type="ECO:0000256" key="4">
    <source>
        <dbReference type="ARBA" id="ARBA00012026"/>
    </source>
</evidence>
<dbReference type="Gene3D" id="3.40.1450.10">
    <property type="entry name" value="BPG-independent phosphoglycerate mutase, domain B"/>
    <property type="match status" value="1"/>
</dbReference>
<dbReference type="EMBL" id="AP028654">
    <property type="protein sequence ID" value="BEP28749.1"/>
    <property type="molecule type" value="Genomic_DNA"/>
</dbReference>
<dbReference type="InterPro" id="IPR017850">
    <property type="entry name" value="Alkaline_phosphatase_core_sf"/>
</dbReference>
<dbReference type="SUPFAM" id="SSF53649">
    <property type="entry name" value="Alkaline phosphatase-like"/>
    <property type="match status" value="1"/>
</dbReference>
<feature type="binding site" evidence="10 12">
    <location>
        <position position="332"/>
    </location>
    <ligand>
        <name>substrate</name>
    </ligand>
</feature>
<evidence type="ECO:0000256" key="9">
    <source>
        <dbReference type="ARBA" id="ARBA00071648"/>
    </source>
</evidence>
<feature type="binding site" evidence="10 13">
    <location>
        <position position="441"/>
    </location>
    <ligand>
        <name>Mn(2+)</name>
        <dbReference type="ChEBI" id="CHEBI:29035"/>
        <label>2</label>
    </ligand>
</feature>
<gene>
    <name evidence="10 16" type="primary">gpmI</name>
    <name evidence="16" type="ORF">HLPR_10800</name>
</gene>
<dbReference type="FunFam" id="3.40.1450.10:FF:000001">
    <property type="entry name" value="2,3-bisphosphoglycerate-independent phosphoglycerate mutase"/>
    <property type="match status" value="1"/>
</dbReference>
<feature type="active site" description="Phosphoserine intermediate" evidence="10 11">
    <location>
        <position position="61"/>
    </location>
</feature>
<dbReference type="Pfam" id="PF01676">
    <property type="entry name" value="Metalloenzyme"/>
    <property type="match status" value="1"/>
</dbReference>
<evidence type="ECO:0000256" key="11">
    <source>
        <dbReference type="PIRSR" id="PIRSR001492-1"/>
    </source>
</evidence>
<dbReference type="InterPro" id="IPR036646">
    <property type="entry name" value="PGAM_B_sf"/>
</dbReference>
<dbReference type="EC" id="5.4.2.12" evidence="4 10"/>
<evidence type="ECO:0000313" key="17">
    <source>
        <dbReference type="Proteomes" id="UP001321786"/>
    </source>
</evidence>
<feature type="binding site" evidence="10 13">
    <location>
        <position position="11"/>
    </location>
    <ligand>
        <name>Mn(2+)</name>
        <dbReference type="ChEBI" id="CHEBI:29035"/>
        <label>2</label>
    </ligand>
</feature>
<sequence length="512" mass="56968">MVKPVALIILDGWGKSNMNNGNAIFNANTPNYDGYMKKFPNTLLGASGLDVGLPDGQMGNSEVGHLNIGSGRVIYQALTRVTKSIKDGDFFENEVLLKAVNNAKINNSSLHLMGLLSDGGVHSHIKHLFAFLDLAKRNGVDKVYLHAFLDGRDTPPQSGINYLAEVENYMKKNEIGKIATISGRYYAMDRDQRWERVEIAYKALVNGEGNKSTSVKDAIEKSYAEGLTDEFVLPTVILENNKPTATISENDSIIFFNFRPDRAREITRSIVDIDFNGFKRNYFKTDFACLTEYDVTIKNVDVAYKPNKITNTLGEYISKLGKKQLRIAETEKYAHVTFFFNGGVEEANPNEDRVLIPSPKVATYDLMPEMSAYLVTEELLKRIDEDKYDLIILNFANPDMVGHTGVMSAAVKAVEVVDECLGRIINKLESKNGKMIITADHGNAEKMIDFETNSPMTAHTTNHVPCILLGEGNVELRKDGKLCDLAPTLLELMQIEKPSEMTGESIIVKTTI</sequence>
<dbReference type="GO" id="GO:0005829">
    <property type="term" value="C:cytosol"/>
    <property type="evidence" value="ECO:0007669"/>
    <property type="project" value="TreeGrafter"/>
</dbReference>
<dbReference type="Gene3D" id="3.40.720.10">
    <property type="entry name" value="Alkaline Phosphatase, subunit A"/>
    <property type="match status" value="1"/>
</dbReference>
<feature type="binding site" evidence="10 12">
    <location>
        <position position="184"/>
    </location>
    <ligand>
        <name>substrate</name>
    </ligand>
</feature>
<dbReference type="HAMAP" id="MF_01038">
    <property type="entry name" value="GpmI"/>
    <property type="match status" value="1"/>
</dbReference>
<evidence type="ECO:0000256" key="12">
    <source>
        <dbReference type="PIRSR" id="PIRSR001492-2"/>
    </source>
</evidence>
<dbReference type="GO" id="GO:0006007">
    <property type="term" value="P:glucose catabolic process"/>
    <property type="evidence" value="ECO:0007669"/>
    <property type="project" value="InterPro"/>
</dbReference>
<dbReference type="PANTHER" id="PTHR31637">
    <property type="entry name" value="2,3-BISPHOSPHOGLYCERATE-INDEPENDENT PHOSPHOGLYCERATE MUTASE"/>
    <property type="match status" value="1"/>
</dbReference>
<evidence type="ECO:0000256" key="5">
    <source>
        <dbReference type="ARBA" id="ARBA00022723"/>
    </source>
</evidence>
<reference evidence="16 17" key="1">
    <citation type="submission" date="2023-08" db="EMBL/GenBank/DDBJ databases">
        <title>Helicovermis profunda gen. nov., sp. nov., a novel mesophilic, fermentative bacterium within the Bacillota from a deep-sea hydrothermal vent chimney.</title>
        <authorList>
            <person name="Miyazaki U."/>
            <person name="Mizutani D."/>
            <person name="Hashimoto Y."/>
            <person name="Tame A."/>
            <person name="Sawayama S."/>
            <person name="Miyazaki J."/>
            <person name="Takai K."/>
            <person name="Nakagawa S."/>
        </authorList>
    </citation>
    <scope>NUCLEOTIDE SEQUENCE [LARGE SCALE GENOMIC DNA]</scope>
    <source>
        <strain evidence="16 17">S502</strain>
    </source>
</reference>
<feature type="domain" description="Metalloenzyme" evidence="14">
    <location>
        <begin position="3"/>
        <end position="497"/>
    </location>
</feature>
<evidence type="ECO:0000256" key="13">
    <source>
        <dbReference type="PIRSR" id="PIRSR001492-3"/>
    </source>
</evidence>
<feature type="binding site" evidence="10 13">
    <location>
        <position position="61"/>
    </location>
    <ligand>
        <name>Mn(2+)</name>
        <dbReference type="ChEBI" id="CHEBI:29035"/>
        <label>2</label>
    </ligand>
</feature>
<comment type="cofactor">
    <cofactor evidence="10">
        <name>Mn(2+)</name>
        <dbReference type="ChEBI" id="CHEBI:29035"/>
    </cofactor>
    <text evidence="10">Binds 2 manganese ions per subunit.</text>
</comment>
<evidence type="ECO:0000313" key="16">
    <source>
        <dbReference type="EMBL" id="BEP28749.1"/>
    </source>
</evidence>
<dbReference type="Pfam" id="PF06415">
    <property type="entry name" value="iPGM_N"/>
    <property type="match status" value="1"/>
</dbReference>
<dbReference type="NCBIfam" id="TIGR01307">
    <property type="entry name" value="pgm_bpd_ind"/>
    <property type="match status" value="1"/>
</dbReference>
<dbReference type="SUPFAM" id="SSF64158">
    <property type="entry name" value="2,3-Bisphosphoglycerate-independent phosphoglycerate mutase, substrate-binding domain"/>
    <property type="match status" value="1"/>
</dbReference>